<name>A0ABM9B2W0_9BACT</name>
<dbReference type="EMBL" id="CAKLPZ010000003">
    <property type="protein sequence ID" value="CAH1001681.1"/>
    <property type="molecule type" value="Genomic_DNA"/>
</dbReference>
<dbReference type="Proteomes" id="UP000837803">
    <property type="component" value="Unassembled WGS sequence"/>
</dbReference>
<accession>A0ABM9B2W0</accession>
<reference evidence="2" key="1">
    <citation type="submission" date="2021-12" db="EMBL/GenBank/DDBJ databases">
        <authorList>
            <person name="Rodrigo-Torres L."/>
            <person name="Arahal R. D."/>
            <person name="Lucena T."/>
        </authorList>
    </citation>
    <scope>NUCLEOTIDE SEQUENCE</scope>
    <source>
        <strain evidence="2">CECT 8419</strain>
    </source>
</reference>
<keyword evidence="3" id="KW-1185">Reference proteome</keyword>
<evidence type="ECO:0000313" key="2">
    <source>
        <dbReference type="EMBL" id="CAH1001681.1"/>
    </source>
</evidence>
<dbReference type="RefSeq" id="WP_238751530.1">
    <property type="nucleotide sequence ID" value="NZ_CAKLPZ010000003.1"/>
</dbReference>
<comment type="caution">
    <text evidence="2">The sequence shown here is derived from an EMBL/GenBank/DDBJ whole genome shotgun (WGS) entry which is preliminary data.</text>
</comment>
<feature type="chain" id="PRO_5046297059" evidence="1">
    <location>
        <begin position="19"/>
        <end position="508"/>
    </location>
</feature>
<gene>
    <name evidence="2" type="ORF">LEM8419_02587</name>
</gene>
<protein>
    <submittedName>
        <fullName evidence="2">Uncharacterized protein</fullName>
    </submittedName>
</protein>
<evidence type="ECO:0000256" key="1">
    <source>
        <dbReference type="SAM" id="SignalP"/>
    </source>
</evidence>
<sequence length="508" mass="56964">MPIPRYSLFVFFSLIAFAASGQTDGELVDWGPPRDFKVGVYYDFLDFRADGSYLLHQRDKKAGDLISYGTDHRVVGTAPGPSRGDDTKASVHLHIGQANWLGRFTQADGSQQTDFSAGRITEDGIEAMPTYGYRGDYSYKSMFVSRTAADSPPQVLADAAQNRFYLVNARMQQEKKEAETVEVGVYDLQFNEVWRRTLTLNFDDGEGYIVPGDVMMDSTTVVVAAVLPSAKKRDGPTLRLYQVGADEVRHTDLNFPEGVALRRWTMALDKADRSKLTVYGVYAESGKSRKVIGSFRTVLDRELVKIDQTITPFEDETLLESLRESSKAAILDGTGQGGFRGFDLLRLPNGHTWMLFEQCYYQPSGAQEASQRALGSQWYTTDAYIVRYDASGVMLGTLLLEKEYPSPSASAGYYAAIANDRVFLLYNDTEHRKLAKALDKYGGPRTAIQVLDFTGKQLDRFYLHPEPKRGKRIELGNILRQGDRLLLRGYNKNDMYFGTLNLLSLPAR</sequence>
<keyword evidence="1" id="KW-0732">Signal</keyword>
<organism evidence="2 3">
    <name type="scientific">Neolewinella maritima</name>
    <dbReference type="NCBI Taxonomy" id="1383882"/>
    <lineage>
        <taxon>Bacteria</taxon>
        <taxon>Pseudomonadati</taxon>
        <taxon>Bacteroidota</taxon>
        <taxon>Saprospiria</taxon>
        <taxon>Saprospirales</taxon>
        <taxon>Lewinellaceae</taxon>
        <taxon>Neolewinella</taxon>
    </lineage>
</organism>
<evidence type="ECO:0000313" key="3">
    <source>
        <dbReference type="Proteomes" id="UP000837803"/>
    </source>
</evidence>
<proteinExistence type="predicted"/>
<feature type="signal peptide" evidence="1">
    <location>
        <begin position="1"/>
        <end position="18"/>
    </location>
</feature>